<sequence>MTVRGRTASGGDWHIERRTPGLLADLNDVALRRTRMGSGSGHRKPGDEMPALYEPDTEQGKATRQEQARLLLDIARNTLSTIVRDICETRGVEPPRATSVDAARFLAAHVGALACDEAAGQWKSEIDALVRRIERTLERPPTPRFCGPCTHYVEHNRHCGKLLYAKREAVEVTCGACKTTHNIERLTRNLENRAATMRFTSAEILIIMHTLGTPIPERTWSRWRKEERVKIRGYKRPDNPDGTRGAVRLHRLSDDDEPVYRLAEVRKVYAAAIKHTDAIVREAAAAR</sequence>
<dbReference type="STRING" id="153971.AWC19_14260"/>
<dbReference type="AlphaFoldDB" id="A0A1X1ZBZ5"/>
<dbReference type="EMBL" id="LQPJ01000121">
    <property type="protein sequence ID" value="ORW20923.1"/>
    <property type="molecule type" value="Genomic_DNA"/>
</dbReference>
<name>A0A1X1ZBZ5_9MYCO</name>
<gene>
    <name evidence="2" type="ORF">AWC19_14260</name>
</gene>
<dbReference type="Proteomes" id="UP000193529">
    <property type="component" value="Unassembled WGS sequence"/>
</dbReference>
<organism evidence="2 3">
    <name type="scientific">Mycobacterium palustre</name>
    <dbReference type="NCBI Taxonomy" id="153971"/>
    <lineage>
        <taxon>Bacteria</taxon>
        <taxon>Bacillati</taxon>
        <taxon>Actinomycetota</taxon>
        <taxon>Actinomycetes</taxon>
        <taxon>Mycobacteriales</taxon>
        <taxon>Mycobacteriaceae</taxon>
        <taxon>Mycobacterium</taxon>
        <taxon>Mycobacterium simiae complex</taxon>
    </lineage>
</organism>
<keyword evidence="3" id="KW-1185">Reference proteome</keyword>
<feature type="region of interest" description="Disordered" evidence="1">
    <location>
        <begin position="35"/>
        <end position="61"/>
    </location>
</feature>
<evidence type="ECO:0000256" key="1">
    <source>
        <dbReference type="SAM" id="MobiDB-lite"/>
    </source>
</evidence>
<comment type="caution">
    <text evidence="2">The sequence shown here is derived from an EMBL/GenBank/DDBJ whole genome shotgun (WGS) entry which is preliminary data.</text>
</comment>
<protein>
    <submittedName>
        <fullName evidence="2">Uncharacterized protein</fullName>
    </submittedName>
</protein>
<evidence type="ECO:0000313" key="2">
    <source>
        <dbReference type="EMBL" id="ORW20923.1"/>
    </source>
</evidence>
<evidence type="ECO:0000313" key="3">
    <source>
        <dbReference type="Proteomes" id="UP000193529"/>
    </source>
</evidence>
<accession>A0A1X1ZBZ5</accession>
<reference evidence="2 3" key="1">
    <citation type="submission" date="2016-01" db="EMBL/GenBank/DDBJ databases">
        <title>The new phylogeny of the genus Mycobacterium.</title>
        <authorList>
            <person name="Tarcisio F."/>
            <person name="Conor M."/>
            <person name="Antonella G."/>
            <person name="Elisabetta G."/>
            <person name="Giulia F.S."/>
            <person name="Sara T."/>
            <person name="Anna F."/>
            <person name="Clotilde B."/>
            <person name="Roberto B."/>
            <person name="Veronica D.S."/>
            <person name="Fabio R."/>
            <person name="Monica P."/>
            <person name="Olivier J."/>
            <person name="Enrico T."/>
            <person name="Nicola S."/>
        </authorList>
    </citation>
    <scope>NUCLEOTIDE SEQUENCE [LARGE SCALE GENOMIC DNA]</scope>
    <source>
        <strain evidence="2 3">DSM 44572</strain>
    </source>
</reference>
<proteinExistence type="predicted"/>